<keyword evidence="1" id="KW-0732">Signal</keyword>
<dbReference type="Gene3D" id="3.40.50.1820">
    <property type="entry name" value="alpha/beta hydrolase"/>
    <property type="match status" value="1"/>
</dbReference>
<name>A0ABQ6MYP1_9STRA</name>
<organism evidence="3 4">
    <name type="scientific">Tetraparma gracilis</name>
    <dbReference type="NCBI Taxonomy" id="2962635"/>
    <lineage>
        <taxon>Eukaryota</taxon>
        <taxon>Sar</taxon>
        <taxon>Stramenopiles</taxon>
        <taxon>Ochrophyta</taxon>
        <taxon>Bolidophyceae</taxon>
        <taxon>Parmales</taxon>
        <taxon>Triparmaceae</taxon>
        <taxon>Tetraparma</taxon>
    </lineage>
</organism>
<evidence type="ECO:0000256" key="1">
    <source>
        <dbReference type="SAM" id="SignalP"/>
    </source>
</evidence>
<feature type="signal peptide" evidence="1">
    <location>
        <begin position="1"/>
        <end position="24"/>
    </location>
</feature>
<dbReference type="EMBL" id="BRYB01000728">
    <property type="protein sequence ID" value="GMI36379.1"/>
    <property type="molecule type" value="Genomic_DNA"/>
</dbReference>
<gene>
    <name evidence="3" type="ORF">TeGR_g10299</name>
</gene>
<dbReference type="SUPFAM" id="SSF53474">
    <property type="entry name" value="alpha/beta-Hydrolases"/>
    <property type="match status" value="1"/>
</dbReference>
<comment type="caution">
    <text evidence="3">The sequence shown here is derived from an EMBL/GenBank/DDBJ whole genome shotgun (WGS) entry which is preliminary data.</text>
</comment>
<evidence type="ECO:0000313" key="4">
    <source>
        <dbReference type="Proteomes" id="UP001165060"/>
    </source>
</evidence>
<sequence length="371" mass="41052">MMLIILPFVKSASVLLAFLYFAGAENSHKLRKTNPQCETPLVFETLTHPPLNKEPKIRFSITPPEGTGHIDSPMILAGEHVVVYFAGLFGSRLEHFESPDDRNRPFLITLDRPGSGCTNPWKELGPGNTQYTQVADVVLELLDDVNATSFEAVGWSSGGPYALALAHQFEARAETSLSLTRATVVAGDPQWARSSLSTYLHAPHHVLMMFAARCLPRWALSLAIHVGLHILWGAGQVEILSSEEMKKMIANFAEGARFKGDSFDAFADDIVLERANDWGFELEDIKSPVRVLHSPGDKIVPFAAGVENADRLPNGVLVDMGGEWSLYSEGHLIMEEYWGQIMDWAVSLEELGGPVKKVEKEEENVNTHDEF</sequence>
<dbReference type="Proteomes" id="UP001165060">
    <property type="component" value="Unassembled WGS sequence"/>
</dbReference>
<feature type="chain" id="PRO_5045438818" description="AB hydrolase-1 domain-containing protein" evidence="1">
    <location>
        <begin position="25"/>
        <end position="371"/>
    </location>
</feature>
<feature type="domain" description="AB hydrolase-1" evidence="2">
    <location>
        <begin position="81"/>
        <end position="327"/>
    </location>
</feature>
<accession>A0ABQ6MYP1</accession>
<proteinExistence type="predicted"/>
<dbReference type="InterPro" id="IPR050471">
    <property type="entry name" value="AB_hydrolase"/>
</dbReference>
<dbReference type="PANTHER" id="PTHR43433:SF10">
    <property type="entry name" value="AB HYDROLASE-1 DOMAIN-CONTAINING PROTEIN"/>
    <property type="match status" value="1"/>
</dbReference>
<dbReference type="PANTHER" id="PTHR43433">
    <property type="entry name" value="HYDROLASE, ALPHA/BETA FOLD FAMILY PROTEIN"/>
    <property type="match status" value="1"/>
</dbReference>
<reference evidence="3 4" key="1">
    <citation type="journal article" date="2023" name="Commun. Biol.">
        <title>Genome analysis of Parmales, the sister group of diatoms, reveals the evolutionary specialization of diatoms from phago-mixotrophs to photoautotrophs.</title>
        <authorList>
            <person name="Ban H."/>
            <person name="Sato S."/>
            <person name="Yoshikawa S."/>
            <person name="Yamada K."/>
            <person name="Nakamura Y."/>
            <person name="Ichinomiya M."/>
            <person name="Sato N."/>
            <person name="Blanc-Mathieu R."/>
            <person name="Endo H."/>
            <person name="Kuwata A."/>
            <person name="Ogata H."/>
        </authorList>
    </citation>
    <scope>NUCLEOTIDE SEQUENCE [LARGE SCALE GENOMIC DNA]</scope>
</reference>
<evidence type="ECO:0000259" key="2">
    <source>
        <dbReference type="Pfam" id="PF00561"/>
    </source>
</evidence>
<protein>
    <recommendedName>
        <fullName evidence="2">AB hydrolase-1 domain-containing protein</fullName>
    </recommendedName>
</protein>
<dbReference type="InterPro" id="IPR029058">
    <property type="entry name" value="AB_hydrolase_fold"/>
</dbReference>
<keyword evidence="4" id="KW-1185">Reference proteome</keyword>
<dbReference type="Pfam" id="PF00561">
    <property type="entry name" value="Abhydrolase_1"/>
    <property type="match status" value="1"/>
</dbReference>
<evidence type="ECO:0000313" key="3">
    <source>
        <dbReference type="EMBL" id="GMI36379.1"/>
    </source>
</evidence>
<dbReference type="InterPro" id="IPR000073">
    <property type="entry name" value="AB_hydrolase_1"/>
</dbReference>